<evidence type="ECO:0000256" key="2">
    <source>
        <dbReference type="ARBA" id="ARBA00004613"/>
    </source>
</evidence>
<dbReference type="RefSeq" id="WP_002442073.1">
    <property type="nucleotide sequence ID" value="NZ_AP018585.1"/>
</dbReference>
<reference evidence="20 21" key="2">
    <citation type="submission" date="2018-05" db="EMBL/GenBank/DDBJ databases">
        <title>Complete genome sequencing of three human clinical isolates of Staphylococcus caprae reveals virulence factors similar to those of S. epidermidis and S. capitis.</title>
        <authorList>
            <person name="Watanabe S."/>
            <person name="Cui L."/>
        </authorList>
    </citation>
    <scope>NUCLEOTIDE SEQUENCE [LARGE SCALE GENOMIC DNA]</scope>
    <source>
        <strain evidence="20 21">JMUB590</strain>
    </source>
</reference>
<feature type="compositionally biased region" description="Polar residues" evidence="16">
    <location>
        <begin position="57"/>
        <end position="90"/>
    </location>
</feature>
<dbReference type="EMBL" id="AP018586">
    <property type="protein sequence ID" value="BBD92968.1"/>
    <property type="molecule type" value="Genomic_DNA"/>
</dbReference>
<dbReference type="InterPro" id="IPR038200">
    <property type="entry name" value="GW_dom_sf"/>
</dbReference>
<protein>
    <recommendedName>
        <fullName evidence="8">Bifunctional autolysin</fullName>
        <ecNumber evidence="7">3.2.1.96</ecNumber>
        <ecNumber evidence="6">3.5.1.28</ecNumber>
    </recommendedName>
</protein>
<dbReference type="SMART" id="SM00644">
    <property type="entry name" value="Ami_2"/>
    <property type="match status" value="1"/>
</dbReference>
<feature type="compositionally biased region" description="Polar residues" evidence="16">
    <location>
        <begin position="228"/>
        <end position="238"/>
    </location>
</feature>
<feature type="domain" description="GW" evidence="18">
    <location>
        <begin position="928"/>
        <end position="1003"/>
    </location>
</feature>
<keyword evidence="11" id="KW-0677">Repeat</keyword>
<dbReference type="EC" id="3.5.1.28" evidence="6"/>
<dbReference type="Pfam" id="PF13457">
    <property type="entry name" value="GW"/>
    <property type="match status" value="6"/>
</dbReference>
<dbReference type="InterPro" id="IPR002502">
    <property type="entry name" value="Amidase_domain"/>
</dbReference>
<dbReference type="GO" id="GO:0005576">
    <property type="term" value="C:extracellular region"/>
    <property type="evidence" value="ECO:0007669"/>
    <property type="project" value="UniProtKB-SubCell"/>
</dbReference>
<keyword evidence="9" id="KW-0964">Secreted</keyword>
<feature type="compositionally biased region" description="Polar residues" evidence="16">
    <location>
        <begin position="121"/>
        <end position="131"/>
    </location>
</feature>
<keyword evidence="12" id="KW-0378">Hydrolase</keyword>
<dbReference type="EC" id="3.2.1.96" evidence="7"/>
<evidence type="ECO:0000256" key="14">
    <source>
        <dbReference type="ARBA" id="ARBA00023316"/>
    </source>
</evidence>
<evidence type="ECO:0000256" key="8">
    <source>
        <dbReference type="ARBA" id="ARBA00016987"/>
    </source>
</evidence>
<dbReference type="SUPFAM" id="SSF55846">
    <property type="entry name" value="N-acetylmuramoyl-L-alanine amidase-like"/>
    <property type="match status" value="1"/>
</dbReference>
<feature type="domain" description="GW" evidence="18">
    <location>
        <begin position="643"/>
        <end position="717"/>
    </location>
</feature>
<keyword evidence="21" id="KW-1185">Reference proteome</keyword>
<dbReference type="MoonProt" id="Q9AIS0"/>
<evidence type="ECO:0000256" key="10">
    <source>
        <dbReference type="ARBA" id="ARBA00022729"/>
    </source>
</evidence>
<proteinExistence type="inferred from homology"/>
<evidence type="ECO:0000313" key="20">
    <source>
        <dbReference type="EMBL" id="BBD92968.1"/>
    </source>
</evidence>
<feature type="chain" id="PRO_5004325792" description="Bifunctional autolysin" evidence="17">
    <location>
        <begin position="30"/>
        <end position="1395"/>
    </location>
</feature>
<comment type="subcellular location">
    <subcellularLocation>
        <location evidence="2">Secreted</location>
    </subcellularLocation>
</comment>
<comment type="similarity">
    <text evidence="4">In the C-terminal section; belongs to the glycosyl hydrolase 73 family.</text>
</comment>
<evidence type="ECO:0000256" key="6">
    <source>
        <dbReference type="ARBA" id="ARBA00011901"/>
    </source>
</evidence>
<dbReference type="FunFam" id="2.30.30.170:FF:000002">
    <property type="entry name" value="Bifunctional autolysin"/>
    <property type="match status" value="1"/>
</dbReference>
<feature type="region of interest" description="Disordered" evidence="16">
    <location>
        <begin position="545"/>
        <end position="573"/>
    </location>
</feature>
<reference evidence="19" key="1">
    <citation type="journal article" date="2001" name="Infect. Immun.">
        <title>Staphylococcus caprae strains carry determinants known to be involved in pathogenicity: a gene encoding an autolysin-binding fibronectin and the ica operon involved in biofilm formation.</title>
        <authorList>
            <person name="Allignet J."/>
            <person name="Aubert S."/>
            <person name="Dyke K.G."/>
            <person name="El Solh N."/>
        </authorList>
    </citation>
    <scope>NUCLEOTIDE SEQUENCE</scope>
</reference>
<evidence type="ECO:0000256" key="13">
    <source>
        <dbReference type="ARBA" id="ARBA00023268"/>
    </source>
</evidence>
<evidence type="ECO:0000256" key="17">
    <source>
        <dbReference type="SAM" id="SignalP"/>
    </source>
</evidence>
<dbReference type="GO" id="GO:0008745">
    <property type="term" value="F:N-acetylmuramoyl-L-alanine amidase activity"/>
    <property type="evidence" value="ECO:0007669"/>
    <property type="project" value="UniProtKB-EC"/>
</dbReference>
<evidence type="ECO:0000256" key="11">
    <source>
        <dbReference type="ARBA" id="ARBA00022737"/>
    </source>
</evidence>
<feature type="compositionally biased region" description="Polar residues" evidence="16">
    <location>
        <begin position="204"/>
        <end position="221"/>
    </location>
</feature>
<organism evidence="19">
    <name type="scientific">Staphylococcus caprae</name>
    <dbReference type="NCBI Taxonomy" id="29380"/>
    <lineage>
        <taxon>Bacteria</taxon>
        <taxon>Bacillati</taxon>
        <taxon>Bacillota</taxon>
        <taxon>Bacilli</taxon>
        <taxon>Bacillales</taxon>
        <taxon>Staphylococcaceae</taxon>
        <taxon>Staphylococcus</taxon>
    </lineage>
</organism>
<dbReference type="CAZy" id="GH73">
    <property type="family name" value="Glycoside Hydrolase Family 73"/>
</dbReference>
<evidence type="ECO:0000256" key="12">
    <source>
        <dbReference type="ARBA" id="ARBA00022801"/>
    </source>
</evidence>
<evidence type="ECO:0000313" key="19">
    <source>
        <dbReference type="EMBL" id="AAK17065.1"/>
    </source>
</evidence>
<feature type="compositionally biased region" description="Low complexity" evidence="16">
    <location>
        <begin position="715"/>
        <end position="727"/>
    </location>
</feature>
<dbReference type="GO" id="GO:0004040">
    <property type="term" value="F:amidase activity"/>
    <property type="evidence" value="ECO:0007669"/>
    <property type="project" value="InterPro"/>
</dbReference>
<evidence type="ECO:0000256" key="9">
    <source>
        <dbReference type="ARBA" id="ARBA00022525"/>
    </source>
</evidence>
<dbReference type="GO" id="GO:0051701">
    <property type="term" value="P:biological process involved in interaction with host"/>
    <property type="evidence" value="ECO:0000314"/>
    <property type="project" value="CAFA"/>
</dbReference>
<dbReference type="GO" id="GO:0033925">
    <property type="term" value="F:mannosyl-glycoprotein endo-beta-N-acetylglucosaminidase activity"/>
    <property type="evidence" value="ECO:0007669"/>
    <property type="project" value="UniProtKB-EC"/>
</dbReference>
<keyword evidence="14" id="KW-0961">Cell wall biogenesis/degradation</keyword>
<evidence type="ECO:0000256" key="3">
    <source>
        <dbReference type="ARBA" id="ARBA00006088"/>
    </source>
</evidence>
<comment type="similarity">
    <text evidence="3">In the N-terminal section; belongs to the N-acetylmuramoyl-L-alanine amidase 2 family.</text>
</comment>
<feature type="region of interest" description="Disordered" evidence="16">
    <location>
        <begin position="29"/>
        <end position="318"/>
    </location>
</feature>
<feature type="compositionally biased region" description="Basic and acidic residues" evidence="16">
    <location>
        <begin position="152"/>
        <end position="164"/>
    </location>
</feature>
<dbReference type="Gene3D" id="3.40.80.10">
    <property type="entry name" value="Peptidoglycan recognition protein-like"/>
    <property type="match status" value="1"/>
</dbReference>
<dbReference type="GO" id="GO:0001968">
    <property type="term" value="F:fibronectin binding"/>
    <property type="evidence" value="ECO:0000353"/>
    <property type="project" value="CAFA"/>
</dbReference>
<dbReference type="Pfam" id="PF01832">
    <property type="entry name" value="Glucosaminidase"/>
    <property type="match status" value="1"/>
</dbReference>
<accession>Q9AIS0</accession>
<name>Q9AIS0_9STAP</name>
<evidence type="ECO:0000313" key="21">
    <source>
        <dbReference type="Proteomes" id="UP000274772"/>
    </source>
</evidence>
<dbReference type="SMART" id="SM00047">
    <property type="entry name" value="LYZ2"/>
    <property type="match status" value="1"/>
</dbReference>
<feature type="domain" description="GW" evidence="18">
    <location>
        <begin position="567"/>
        <end position="641"/>
    </location>
</feature>
<evidence type="ECO:0000259" key="18">
    <source>
        <dbReference type="PROSITE" id="PS51780"/>
    </source>
</evidence>
<dbReference type="GO" id="GO:0009253">
    <property type="term" value="P:peptidoglycan catabolic process"/>
    <property type="evidence" value="ECO:0007669"/>
    <property type="project" value="InterPro"/>
</dbReference>
<gene>
    <name evidence="19" type="primary">atlC</name>
    <name evidence="20" type="synonym">atlE</name>
    <name evidence="20" type="ORF">JMUB590_1911</name>
</gene>
<comment type="catalytic activity">
    <reaction evidence="1">
        <text>Hydrolyzes the link between N-acetylmuramoyl residues and L-amino acid residues in certain cell-wall glycopeptides.</text>
        <dbReference type="EC" id="3.5.1.28"/>
    </reaction>
</comment>
<dbReference type="InterPro" id="IPR025987">
    <property type="entry name" value="GW_dom"/>
</dbReference>
<comment type="subunit">
    <text evidence="5">Oligomer; forms a ring structure at the cell surface which is important for efficient partitioning of daughter cells after cell division.</text>
</comment>
<feature type="compositionally biased region" description="Low complexity" evidence="16">
    <location>
        <begin position="279"/>
        <end position="301"/>
    </location>
</feature>
<evidence type="ECO:0000256" key="1">
    <source>
        <dbReference type="ARBA" id="ARBA00001561"/>
    </source>
</evidence>
<feature type="compositionally biased region" description="Polar residues" evidence="16">
    <location>
        <begin position="249"/>
        <end position="278"/>
    </location>
</feature>
<dbReference type="FunFam" id="3.40.80.10:FF:000013">
    <property type="entry name" value="Autolysin amidase"/>
    <property type="match status" value="1"/>
</dbReference>
<feature type="compositionally biased region" description="Polar residues" evidence="16">
    <location>
        <begin position="36"/>
        <end position="51"/>
    </location>
</feature>
<comment type="catalytic activity">
    <reaction evidence="15">
        <text>an N(4)-(oligosaccharide-(1-&gt;3)-[oligosaccharide-(1-&gt;6)]-beta-D-Man-(1-&gt;4)-beta-D-GlcNAc-(1-&gt;4)-alpha-D-GlcNAc)-L-asparaginyl-[protein] + H2O = an oligosaccharide-(1-&gt;3)-[oligosaccharide-(1-&gt;6)]-beta-D-Man-(1-&gt;4)-D-GlcNAc + N(4)-(N-acetyl-beta-D-glucosaminyl)-L-asparaginyl-[protein]</text>
        <dbReference type="Rhea" id="RHEA:73067"/>
        <dbReference type="Rhea" id="RHEA-COMP:12603"/>
        <dbReference type="Rhea" id="RHEA-COMP:18176"/>
        <dbReference type="ChEBI" id="CHEBI:15377"/>
        <dbReference type="ChEBI" id="CHEBI:132248"/>
        <dbReference type="ChEBI" id="CHEBI:192714"/>
        <dbReference type="ChEBI" id="CHEBI:192715"/>
        <dbReference type="EC" id="3.2.1.96"/>
    </reaction>
</comment>
<evidence type="ECO:0000256" key="5">
    <source>
        <dbReference type="ARBA" id="ARBA00011697"/>
    </source>
</evidence>
<dbReference type="CDD" id="cd06583">
    <property type="entry name" value="PGRP"/>
    <property type="match status" value="1"/>
</dbReference>
<feature type="signal peptide" evidence="17">
    <location>
        <begin position="1"/>
        <end position="29"/>
    </location>
</feature>
<dbReference type="PROSITE" id="PS51780">
    <property type="entry name" value="GW"/>
    <property type="match status" value="7"/>
</dbReference>
<feature type="domain" description="GW" evidence="18">
    <location>
        <begin position="1005"/>
        <end position="1080"/>
    </location>
</feature>
<feature type="domain" description="GW" evidence="18">
    <location>
        <begin position="813"/>
        <end position="887"/>
    </location>
</feature>
<dbReference type="GO" id="GO:0071555">
    <property type="term" value="P:cell wall organization"/>
    <property type="evidence" value="ECO:0007669"/>
    <property type="project" value="UniProtKB-KW"/>
</dbReference>
<keyword evidence="10 17" id="KW-0732">Signal</keyword>
<feature type="compositionally biased region" description="Polar residues" evidence="16">
    <location>
        <begin position="728"/>
        <end position="738"/>
    </location>
</feature>
<evidence type="ECO:0000256" key="4">
    <source>
        <dbReference type="ARBA" id="ARBA00007974"/>
    </source>
</evidence>
<sequence length="1395" mass="153797">MTKKFNYKLPSMVALTLFGTAFTAHHAHAAEETQDQTKNSNVLDDQATLKQAEQAKNEVTQSAQNVSGTQTYQDPTKVQSKQDTTSNNYDASLDELNDSSSKASQQEQSNNSNQPTDSKETNTSSVNTYQDSTKDIKNNEISKDAVTSEDNETSKVDNTNKEVSETEQQESTVENVNKDENSNNNIQASSNQTNNLNDQEKQEATSNQASNNKTSQQATTDSTEKSNNKVSQTNSSGYNFDDDEDDVDTTNAQSKNTKADQPQVASLSAQNNVNTKSESNPTIKNSTNSTNTSKSATQNTKVSNTQANNTTTESNNKVSTFSSVAKPRMMYAVNKKTTSSLPKYTPQVKSSINDYIRKKNYKAPQIEENYTSYFPKYGYRNGVGRPEGIVVHDTANDNSTIDGEINYMKNNYQSAFVHAFVDGNRIVETAPTDYLSWGAGPQGNERFINVEIVHTHDYDSFARSMNNYADYAATQLQYYGLKPDSAENDGQGTVWTHYAISRYLGGTDHTDPHQYFRSHNYSYAELYDLIYEKYLIKTGQVAPWGTSSTSPSKPSKPSDSSNNNKLTVSANSGVAQIKPSNSGLYTTVYDEKGHSTDQAQKTLSVTKSATLGNNKFYLVEDYNTGKKYGWVKQGDVVYNTAKSPVKVNQTYNVKAGSTLYTVPWGTPSQVASKVSGSGNQTFKATKQQQIDKAIYLYGTVNGKSGWISKYYLTTPSSSNTKPSKPSTDNSSSNNKLTVSANSGVAQIKAKNNGVYTTVYDKKGKTTDQVQRTLSVTKSATLGNDKFYLVEDYNTGKKYGWVKQDDVVYNTAKSPVKVNQNYSIKPGVKLYTVPWGTYNQVASTVSGSGNQTFKATKQQQIDKATYLYGTVNGKSGWVSKYYLTTPTQSKVAVSKPKTSTKAVSTNSKATTADRAAITQTSAKASNTNSTQTINKIAQVKANNSGIRASVFDKKAKSGAKYGNRTYIITKQRTEGNNTYVLLQDSTRNTPLGWVNVKDVTSQNIGNQTKATGQYKVSQTNNGLYSIAWGTKNQQLLPSNTIASKTFNASKSLYVGKDLYLYGTVNNRTGWIAAKDLIQSNKDVQARPYNYTFVISNSNSYYYEDLGKNARYSLKPYYDKTFVVSKQKNINGVTWYYGKLTNGKYVWIKSTDVAKESVKYVNTGYTLAHAAEIQNDLYDTPQIQKVPGQWTNANYNEIKDAMDPNKLTKDSGARYQFLRLDQPQSLSVAALNELLKGQGVLEGQGAAFSEAAKKYGINEIYLVAHALVETGNGTSQLAKGGDIVNGKFSDKTKTKYHNVFGIGAYDSSPLIEGIKYAKNAGWDSVSKAIIGGAKFIGQSYIKAGQNTLYKMRWNPSNPGTHQYATDIHWATVNAQTIKGFYDKIGEVGKYYEIPKYK</sequence>
<feature type="domain" description="GW" evidence="18">
    <location>
        <begin position="1083"/>
        <end position="1156"/>
    </location>
</feature>
<feature type="compositionally biased region" description="Low complexity" evidence="16">
    <location>
        <begin position="546"/>
        <end position="565"/>
    </location>
</feature>
<dbReference type="InterPro" id="IPR002901">
    <property type="entry name" value="MGlyc_endo_b_GlcNAc-like_dom"/>
</dbReference>
<feature type="compositionally biased region" description="Basic and acidic residues" evidence="16">
    <location>
        <begin position="132"/>
        <end position="143"/>
    </location>
</feature>
<feature type="compositionally biased region" description="Low complexity" evidence="16">
    <location>
        <begin position="182"/>
        <end position="195"/>
    </location>
</feature>
<keyword evidence="13" id="KW-0511">Multifunctional enzyme</keyword>
<feature type="compositionally biased region" description="Polar residues" evidence="16">
    <location>
        <begin position="302"/>
        <end position="318"/>
    </location>
</feature>
<feature type="region of interest" description="Disordered" evidence="16">
    <location>
        <begin position="715"/>
        <end position="738"/>
    </location>
</feature>
<evidence type="ECO:0000256" key="7">
    <source>
        <dbReference type="ARBA" id="ARBA00012566"/>
    </source>
</evidence>
<dbReference type="TCDB" id="1.C.105.2.6">
    <property type="family name" value="the bacillus thuringiensis vegetative insecticidal protein-3 (vip3) family"/>
</dbReference>
<evidence type="ECO:0000256" key="15">
    <source>
        <dbReference type="ARBA" id="ARBA00034414"/>
    </source>
</evidence>
<dbReference type="InterPro" id="IPR036505">
    <property type="entry name" value="Amidase/PGRP_sf"/>
</dbReference>
<dbReference type="EMBL" id="AF244123">
    <property type="protein sequence ID" value="AAK17065.1"/>
    <property type="molecule type" value="Genomic_DNA"/>
</dbReference>
<evidence type="ECO:0000256" key="16">
    <source>
        <dbReference type="SAM" id="MobiDB-lite"/>
    </source>
</evidence>
<feature type="compositionally biased region" description="Low complexity" evidence="16">
    <location>
        <begin position="99"/>
        <end position="114"/>
    </location>
</feature>
<feature type="domain" description="GW" evidence="18">
    <location>
        <begin position="737"/>
        <end position="811"/>
    </location>
</feature>
<dbReference type="GeneID" id="58051654"/>
<dbReference type="Gene3D" id="2.30.30.170">
    <property type="match status" value="7"/>
</dbReference>
<dbReference type="Proteomes" id="UP000274772">
    <property type="component" value="Chromosome"/>
</dbReference>